<dbReference type="InterPro" id="IPR043504">
    <property type="entry name" value="Peptidase_S1_PA_chymotrypsin"/>
</dbReference>
<reference evidence="1" key="1">
    <citation type="submission" date="2022-05" db="EMBL/GenBank/DDBJ databases">
        <title>Sphingomonas sp. strain MG17 Genome sequencing and assembly.</title>
        <authorList>
            <person name="Kim I."/>
        </authorList>
    </citation>
    <scope>NUCLEOTIDE SEQUENCE</scope>
    <source>
        <strain evidence="1">MG17</strain>
    </source>
</reference>
<organism evidence="1 2">
    <name type="scientific">Sphingomonas tagetis</name>
    <dbReference type="NCBI Taxonomy" id="2949092"/>
    <lineage>
        <taxon>Bacteria</taxon>
        <taxon>Pseudomonadati</taxon>
        <taxon>Pseudomonadota</taxon>
        <taxon>Alphaproteobacteria</taxon>
        <taxon>Sphingomonadales</taxon>
        <taxon>Sphingomonadaceae</taxon>
        <taxon>Sphingomonas</taxon>
    </lineage>
</organism>
<name>A0A9X2KNF6_9SPHN</name>
<gene>
    <name evidence="1" type="ORF">M9978_04150</name>
</gene>
<dbReference type="Proteomes" id="UP001139451">
    <property type="component" value="Unassembled WGS sequence"/>
</dbReference>
<dbReference type="EMBL" id="JAMLDX010000002">
    <property type="protein sequence ID" value="MCP3729613.1"/>
    <property type="molecule type" value="Genomic_DNA"/>
</dbReference>
<dbReference type="AlphaFoldDB" id="A0A9X2KNF6"/>
<proteinExistence type="predicted"/>
<comment type="caution">
    <text evidence="1">The sequence shown here is derived from an EMBL/GenBank/DDBJ whole genome shotgun (WGS) entry which is preliminary data.</text>
</comment>
<dbReference type="SUPFAM" id="SSF50494">
    <property type="entry name" value="Trypsin-like serine proteases"/>
    <property type="match status" value="1"/>
</dbReference>
<evidence type="ECO:0000313" key="1">
    <source>
        <dbReference type="EMBL" id="MCP3729613.1"/>
    </source>
</evidence>
<dbReference type="Gene3D" id="2.40.10.10">
    <property type="entry name" value="Trypsin-like serine proteases"/>
    <property type="match status" value="2"/>
</dbReference>
<dbReference type="InterPro" id="IPR009003">
    <property type="entry name" value="Peptidase_S1_PA"/>
</dbReference>
<keyword evidence="2" id="KW-1185">Reference proteome</keyword>
<evidence type="ECO:0000313" key="2">
    <source>
        <dbReference type="Proteomes" id="UP001139451"/>
    </source>
</evidence>
<sequence length="414" mass="44417">MPLLGILASAEPVAAQPIQTRETALLQDAGEYARAYGVSPTEAFRRLQVQHDSVAATDAISSRYRDRLAGISVQHRPDYRFIVYLTGSEPVPETRIKAGGTTAPVIFRTGAKASRDRVVWALTNHQAAIRTAARSYPSMGVDPRTGELVVIAGSAPVAAAGGAAALDAALEKLTSVPVQVRVLDRVDRNLALRGGGRLDGIDPASGKRFRCTSGFMVSDGQRAGITTAAHCLDDLTYLDPQRRPTPLSFIGQWGWGYHDLQIHGGPAPDRPLFYADTARTIERPVEAQRSKPGTRAGDFVCHRGESTGYSCAEVELLDFAPAGELCGGFCLPTWVAVAGPTCKQGDSGGPVFSGTTAFGIVKGATFRPDGSCAFYFYMSLDYLPAPWSLLIEKTRSPPTLANQARSRATRDFFR</sequence>
<protein>
    <submittedName>
        <fullName evidence="1">S1 family peptidase</fullName>
    </submittedName>
</protein>
<dbReference type="RefSeq" id="WP_254291595.1">
    <property type="nucleotide sequence ID" value="NZ_JAMLDX010000002.1"/>
</dbReference>
<accession>A0A9X2KNF6</accession>